<proteinExistence type="predicted"/>
<reference evidence="1" key="1">
    <citation type="submission" date="2013-11" db="EMBL/GenBank/DDBJ databases">
        <title>Draft genome sequence and annotation of the entomopathogenic bacteria, Xenorhabdus cabanillasi strain JM26 and Xenorhabdus szentirmai strain DSM 16338.</title>
        <authorList>
            <person name="Gualtieri M."/>
            <person name="Ogier J.C."/>
            <person name="Pages S."/>
            <person name="Givaudan A."/>
            <person name="Gaudriault S."/>
        </authorList>
    </citation>
    <scope>NUCLEOTIDE SEQUENCE [LARGE SCALE GENOMIC DNA]</scope>
    <source>
        <strain evidence="1">DSM 16338</strain>
    </source>
</reference>
<keyword evidence="2" id="KW-1185">Reference proteome</keyword>
<name>W1ISQ8_9GAMM</name>
<gene>
    <name evidence="1" type="ORF">XSR1_130101</name>
</gene>
<sequence length="39" mass="4578">MYRFTIGIYVVAEIHLVVSKIKPNYKSLAQIMKFLNDSF</sequence>
<dbReference type="AlphaFoldDB" id="W1ISQ8"/>
<organism evidence="1 2">
    <name type="scientific">Xenorhabdus szentirmaii DSM 16338</name>
    <dbReference type="NCBI Taxonomy" id="1427518"/>
    <lineage>
        <taxon>Bacteria</taxon>
        <taxon>Pseudomonadati</taxon>
        <taxon>Pseudomonadota</taxon>
        <taxon>Gammaproteobacteria</taxon>
        <taxon>Enterobacterales</taxon>
        <taxon>Morganellaceae</taxon>
        <taxon>Xenorhabdus</taxon>
    </lineage>
</organism>
<protein>
    <submittedName>
        <fullName evidence="1">Uncharacterized protein</fullName>
    </submittedName>
</protein>
<dbReference type="EMBL" id="CBXF010000035">
    <property type="protein sequence ID" value="CDL81507.1"/>
    <property type="molecule type" value="Genomic_DNA"/>
</dbReference>
<evidence type="ECO:0000313" key="2">
    <source>
        <dbReference type="Proteomes" id="UP000019202"/>
    </source>
</evidence>
<evidence type="ECO:0000313" key="1">
    <source>
        <dbReference type="EMBL" id="CDL81507.1"/>
    </source>
</evidence>
<comment type="caution">
    <text evidence="1">The sequence shown here is derived from an EMBL/GenBank/DDBJ whole genome shotgun (WGS) entry which is preliminary data.</text>
</comment>
<dbReference type="STRING" id="1427518.XSR1_130101"/>
<accession>W1ISQ8</accession>
<dbReference type="Proteomes" id="UP000019202">
    <property type="component" value="Unassembled WGS sequence"/>
</dbReference>